<sequence>MEKEPTTAAVVAAQGHSQRVATNTIDDEQPLTCSARPEALKDPQQERRRRARGVAEGDSAGPAEHESEADERLPADRGAHGGGQRAAEHGAERVDGEEDAELGGRHEAPLGGVGRVEAHGQRRELVGEEQDAGRDEPDGQRPDLGVLQRVERLRELHHGVVGVAAAAGAADAGAALVDVVRLVRARRWHKQGGADVEADLLDDQRGHSPKRRPCRQRQRSSGGWVAALGGVWHGAVVLRGGRSCGALIELLHVGQATRSAAAGLRSSEALDAAAEAHAFVGKL</sequence>
<gene>
    <name evidence="2" type="ORF">Plil01_001571700</name>
</gene>
<dbReference type="AlphaFoldDB" id="A0A9W7CRB6"/>
<accession>A0A9W7CRB6</accession>
<name>A0A9W7CRB6_9STRA</name>
<protein>
    <submittedName>
        <fullName evidence="2">Unnamed protein product</fullName>
    </submittedName>
</protein>
<comment type="caution">
    <text evidence="2">The sequence shown here is derived from an EMBL/GenBank/DDBJ whole genome shotgun (WGS) entry which is preliminary data.</text>
</comment>
<evidence type="ECO:0000313" key="2">
    <source>
        <dbReference type="EMBL" id="GMF37315.1"/>
    </source>
</evidence>
<feature type="region of interest" description="Disordered" evidence="1">
    <location>
        <begin position="1"/>
        <end position="118"/>
    </location>
</feature>
<organism evidence="2 3">
    <name type="scientific">Phytophthora lilii</name>
    <dbReference type="NCBI Taxonomy" id="2077276"/>
    <lineage>
        <taxon>Eukaryota</taxon>
        <taxon>Sar</taxon>
        <taxon>Stramenopiles</taxon>
        <taxon>Oomycota</taxon>
        <taxon>Peronosporomycetes</taxon>
        <taxon>Peronosporales</taxon>
        <taxon>Peronosporaceae</taxon>
        <taxon>Phytophthora</taxon>
    </lineage>
</organism>
<proteinExistence type="predicted"/>
<feature type="compositionally biased region" description="Basic and acidic residues" evidence="1">
    <location>
        <begin position="63"/>
        <end position="79"/>
    </location>
</feature>
<keyword evidence="3" id="KW-1185">Reference proteome</keyword>
<evidence type="ECO:0000313" key="3">
    <source>
        <dbReference type="Proteomes" id="UP001165083"/>
    </source>
</evidence>
<feature type="compositionally biased region" description="Polar residues" evidence="1">
    <location>
        <begin position="15"/>
        <end position="24"/>
    </location>
</feature>
<dbReference type="EMBL" id="BSXW01001509">
    <property type="protein sequence ID" value="GMF37315.1"/>
    <property type="molecule type" value="Genomic_DNA"/>
</dbReference>
<evidence type="ECO:0000256" key="1">
    <source>
        <dbReference type="SAM" id="MobiDB-lite"/>
    </source>
</evidence>
<reference evidence="2" key="1">
    <citation type="submission" date="2023-04" db="EMBL/GenBank/DDBJ databases">
        <title>Phytophthora lilii NBRC 32176.</title>
        <authorList>
            <person name="Ichikawa N."/>
            <person name="Sato H."/>
            <person name="Tonouchi N."/>
        </authorList>
    </citation>
    <scope>NUCLEOTIDE SEQUENCE</scope>
    <source>
        <strain evidence="2">NBRC 32176</strain>
    </source>
</reference>
<dbReference type="Proteomes" id="UP001165083">
    <property type="component" value="Unassembled WGS sequence"/>
</dbReference>